<evidence type="ECO:0000313" key="4">
    <source>
        <dbReference type="EMBL" id="MFD2548833.1"/>
    </source>
</evidence>
<dbReference type="Gene3D" id="3.40.50.2000">
    <property type="entry name" value="Glycogen Phosphorylase B"/>
    <property type="match status" value="2"/>
</dbReference>
<reference evidence="5" key="1">
    <citation type="journal article" date="2019" name="Int. J. Syst. Evol. Microbiol.">
        <title>The Global Catalogue of Microorganisms (GCM) 10K type strain sequencing project: providing services to taxonomists for standard genome sequencing and annotation.</title>
        <authorList>
            <consortium name="The Broad Institute Genomics Platform"/>
            <consortium name="The Broad Institute Genome Sequencing Center for Infectious Disease"/>
            <person name="Wu L."/>
            <person name="Ma J."/>
        </authorList>
    </citation>
    <scope>NUCLEOTIDE SEQUENCE [LARGE SCALE GENOMIC DNA]</scope>
    <source>
        <strain evidence="5">KCTC 42662</strain>
    </source>
</reference>
<dbReference type="CDD" id="cd03809">
    <property type="entry name" value="GT4_MtfB-like"/>
    <property type="match status" value="1"/>
</dbReference>
<evidence type="ECO:0000313" key="5">
    <source>
        <dbReference type="Proteomes" id="UP001597545"/>
    </source>
</evidence>
<dbReference type="PANTHER" id="PTHR46401">
    <property type="entry name" value="GLYCOSYLTRANSFERASE WBBK-RELATED"/>
    <property type="match status" value="1"/>
</dbReference>
<accession>A0ABW5KKG1</accession>
<dbReference type="RefSeq" id="WP_380904993.1">
    <property type="nucleotide sequence ID" value="NZ_JBHUEG010000005.1"/>
</dbReference>
<name>A0ABW5KKG1_9SPHI</name>
<gene>
    <name evidence="4" type="ORF">ACFSR5_14370</name>
</gene>
<sequence length="370" mass="42662">MNIGYDAKRYFHNRSGLGNYSRDLVRILSTHYPENNYLLYTPKKIDFEPTDNVRARFPTDTLRNRIFPSFWRSRTIVNDLKKDGVQIFHGLSGEIPFQLRQAGIASVVTIHDLIFLRHPELYKAIDRSIYTRKFRYAVQEANRIVAISQQTKRDIVHFFGIPETHIEVIYQGCHPSFKTFKSTDELQRVRDKYRLPNTFVLNVGSIEPRKNAFQVVKAIEQLDIPLVIVGKQTRYAEEIRKYLVEKRMQHRVLFPTVESMDDLSAIYKLASVFVYPSTYEGFGIPIIEALYAGTPVITSNSGVFPEAAGPFSYFIDPTNVEEIAHAIQSVLSSTSMQDEMIHQGIAFAQQFNDEALAAKWMDCYKQLQRG</sequence>
<dbReference type="InterPro" id="IPR028098">
    <property type="entry name" value="Glyco_trans_4-like_N"/>
</dbReference>
<dbReference type="EMBL" id="JBHULR010000006">
    <property type="protein sequence ID" value="MFD2548833.1"/>
    <property type="molecule type" value="Genomic_DNA"/>
</dbReference>
<feature type="domain" description="Glycosyltransferase subfamily 4-like N-terminal" evidence="3">
    <location>
        <begin position="51"/>
        <end position="175"/>
    </location>
</feature>
<dbReference type="InterPro" id="IPR001296">
    <property type="entry name" value="Glyco_trans_1"/>
</dbReference>
<dbReference type="Pfam" id="PF00534">
    <property type="entry name" value="Glycos_transf_1"/>
    <property type="match status" value="1"/>
</dbReference>
<dbReference type="Pfam" id="PF13439">
    <property type="entry name" value="Glyco_transf_4"/>
    <property type="match status" value="1"/>
</dbReference>
<feature type="domain" description="Glycosyl transferase family 1" evidence="2">
    <location>
        <begin position="197"/>
        <end position="344"/>
    </location>
</feature>
<dbReference type="SUPFAM" id="SSF53756">
    <property type="entry name" value="UDP-Glycosyltransferase/glycogen phosphorylase"/>
    <property type="match status" value="1"/>
</dbReference>
<organism evidence="4 5">
    <name type="scientific">Sphingobacterium suaedae</name>
    <dbReference type="NCBI Taxonomy" id="1686402"/>
    <lineage>
        <taxon>Bacteria</taxon>
        <taxon>Pseudomonadati</taxon>
        <taxon>Bacteroidota</taxon>
        <taxon>Sphingobacteriia</taxon>
        <taxon>Sphingobacteriales</taxon>
        <taxon>Sphingobacteriaceae</taxon>
        <taxon>Sphingobacterium</taxon>
    </lineage>
</organism>
<protein>
    <submittedName>
        <fullName evidence="4">Glycosyltransferase family 4 protein</fullName>
    </submittedName>
</protein>
<proteinExistence type="predicted"/>
<evidence type="ECO:0000259" key="2">
    <source>
        <dbReference type="Pfam" id="PF00534"/>
    </source>
</evidence>
<keyword evidence="5" id="KW-1185">Reference proteome</keyword>
<dbReference type="PANTHER" id="PTHR46401:SF2">
    <property type="entry name" value="GLYCOSYLTRANSFERASE WBBK-RELATED"/>
    <property type="match status" value="1"/>
</dbReference>
<evidence type="ECO:0000256" key="1">
    <source>
        <dbReference type="ARBA" id="ARBA00022679"/>
    </source>
</evidence>
<comment type="caution">
    <text evidence="4">The sequence shown here is derived from an EMBL/GenBank/DDBJ whole genome shotgun (WGS) entry which is preliminary data.</text>
</comment>
<keyword evidence="1" id="KW-0808">Transferase</keyword>
<evidence type="ECO:0000259" key="3">
    <source>
        <dbReference type="Pfam" id="PF13439"/>
    </source>
</evidence>
<dbReference type="Proteomes" id="UP001597545">
    <property type="component" value="Unassembled WGS sequence"/>
</dbReference>